<evidence type="ECO:0000313" key="2">
    <source>
        <dbReference type="EMBL" id="MEQ2158818.1"/>
    </source>
</evidence>
<dbReference type="InterPro" id="IPR056622">
    <property type="entry name" value="ARM_FBXO47"/>
</dbReference>
<dbReference type="PANTHER" id="PTHR34098">
    <property type="entry name" value="F-BOX ONLY PROTEIN 47"/>
    <property type="match status" value="1"/>
</dbReference>
<dbReference type="EMBL" id="JAHRIO010001234">
    <property type="protein sequence ID" value="MEQ2158818.1"/>
    <property type="molecule type" value="Genomic_DNA"/>
</dbReference>
<proteinExistence type="predicted"/>
<evidence type="ECO:0000259" key="1">
    <source>
        <dbReference type="Pfam" id="PF24467"/>
    </source>
</evidence>
<dbReference type="PANTHER" id="PTHR34098:SF1">
    <property type="entry name" value="F-BOX ONLY PROTEIN 47"/>
    <property type="match status" value="1"/>
</dbReference>
<sequence length="149" mass="17319">MDLLSLDLFLPCPPPVIPQPWHVENVARLLVLCGSNLCYTFLASKALNGRLDEISRIIIYIILVCEKDGYHMSWAVKLVQQICKVFSTEPERFFFIQHLENMFSEVTREFFESSVAGNNFEDRETFQTLCILLDSSARFHTKLLHMFLK</sequence>
<dbReference type="Proteomes" id="UP001476798">
    <property type="component" value="Unassembled WGS sequence"/>
</dbReference>
<comment type="caution">
    <text evidence="2">The sequence shown here is derived from an EMBL/GenBank/DDBJ whole genome shotgun (WGS) entry which is preliminary data.</text>
</comment>
<evidence type="ECO:0000313" key="3">
    <source>
        <dbReference type="Proteomes" id="UP001476798"/>
    </source>
</evidence>
<dbReference type="InterPro" id="IPR038946">
    <property type="entry name" value="FBXO47"/>
</dbReference>
<keyword evidence="3" id="KW-1185">Reference proteome</keyword>
<protein>
    <recommendedName>
        <fullName evidence="1">FBXO47 ARM repeats region domain-containing protein</fullName>
    </recommendedName>
</protein>
<dbReference type="Pfam" id="PF24467">
    <property type="entry name" value="ARM_FBXO47"/>
    <property type="match status" value="1"/>
</dbReference>
<name>A0ABV0MK77_9TELE</name>
<organism evidence="2 3">
    <name type="scientific">Goodea atripinnis</name>
    <dbReference type="NCBI Taxonomy" id="208336"/>
    <lineage>
        <taxon>Eukaryota</taxon>
        <taxon>Metazoa</taxon>
        <taxon>Chordata</taxon>
        <taxon>Craniata</taxon>
        <taxon>Vertebrata</taxon>
        <taxon>Euteleostomi</taxon>
        <taxon>Actinopterygii</taxon>
        <taxon>Neopterygii</taxon>
        <taxon>Teleostei</taxon>
        <taxon>Neoteleostei</taxon>
        <taxon>Acanthomorphata</taxon>
        <taxon>Ovalentaria</taxon>
        <taxon>Atherinomorphae</taxon>
        <taxon>Cyprinodontiformes</taxon>
        <taxon>Goodeidae</taxon>
        <taxon>Goodea</taxon>
    </lineage>
</organism>
<reference evidence="2 3" key="1">
    <citation type="submission" date="2021-06" db="EMBL/GenBank/DDBJ databases">
        <authorList>
            <person name="Palmer J.M."/>
        </authorList>
    </citation>
    <scope>NUCLEOTIDE SEQUENCE [LARGE SCALE GENOMIC DNA]</scope>
    <source>
        <strain evidence="2 3">GA_2019</strain>
        <tissue evidence="2">Muscle</tissue>
    </source>
</reference>
<gene>
    <name evidence="2" type="ORF">GOODEAATRI_016178</name>
</gene>
<feature type="domain" description="FBXO47 ARM repeats region" evidence="1">
    <location>
        <begin position="17"/>
        <end position="136"/>
    </location>
</feature>
<accession>A0ABV0MK77</accession>